<organism evidence="2 3">
    <name type="scientific">Herbaspirillum rhizosphaerae</name>
    <dbReference type="NCBI Taxonomy" id="346179"/>
    <lineage>
        <taxon>Bacteria</taxon>
        <taxon>Pseudomonadati</taxon>
        <taxon>Pseudomonadota</taxon>
        <taxon>Betaproteobacteria</taxon>
        <taxon>Burkholderiales</taxon>
        <taxon>Oxalobacteraceae</taxon>
        <taxon>Herbaspirillum</taxon>
    </lineage>
</organism>
<feature type="transmembrane region" description="Helical" evidence="1">
    <location>
        <begin position="91"/>
        <end position="115"/>
    </location>
</feature>
<evidence type="ECO:0000256" key="1">
    <source>
        <dbReference type="SAM" id="Phobius"/>
    </source>
</evidence>
<keyword evidence="3" id="KW-1185">Reference proteome</keyword>
<dbReference type="Proteomes" id="UP001629214">
    <property type="component" value="Unassembled WGS sequence"/>
</dbReference>
<keyword evidence="1" id="KW-1133">Transmembrane helix</keyword>
<evidence type="ECO:0000313" key="2">
    <source>
        <dbReference type="EMBL" id="MFL9878928.1"/>
    </source>
</evidence>
<evidence type="ECO:0008006" key="4">
    <source>
        <dbReference type="Google" id="ProtNLM"/>
    </source>
</evidence>
<gene>
    <name evidence="2" type="ORF">PQR63_11075</name>
</gene>
<dbReference type="EMBL" id="JAQQFR010000006">
    <property type="protein sequence ID" value="MFL9878928.1"/>
    <property type="molecule type" value="Genomic_DNA"/>
</dbReference>
<feature type="transmembrane region" description="Helical" evidence="1">
    <location>
        <begin position="45"/>
        <end position="64"/>
    </location>
</feature>
<protein>
    <recommendedName>
        <fullName evidence="4">Transmembrane protein</fullName>
    </recommendedName>
</protein>
<proteinExistence type="predicted"/>
<reference evidence="2 3" key="1">
    <citation type="journal article" date="2024" name="Chem. Sci.">
        <title>Discovery of megapolipeptins by genome mining of a Burkholderiales bacteria collection.</title>
        <authorList>
            <person name="Paulo B.S."/>
            <person name="Recchia M.J.J."/>
            <person name="Lee S."/>
            <person name="Fergusson C.H."/>
            <person name="Romanowski S.B."/>
            <person name="Hernandez A."/>
            <person name="Krull N."/>
            <person name="Liu D.Y."/>
            <person name="Cavanagh H."/>
            <person name="Bos A."/>
            <person name="Gray C.A."/>
            <person name="Murphy B.T."/>
            <person name="Linington R.G."/>
            <person name="Eustaquio A.S."/>
        </authorList>
    </citation>
    <scope>NUCLEOTIDE SEQUENCE [LARGE SCALE GENOMIC DNA]</scope>
    <source>
        <strain evidence="2 3">RL21-008-BIB-B</strain>
    </source>
</reference>
<name>A0ABW8Z9E1_9BURK</name>
<comment type="caution">
    <text evidence="2">The sequence shown here is derived from an EMBL/GenBank/DDBJ whole genome shotgun (WGS) entry which is preliminary data.</text>
</comment>
<keyword evidence="1" id="KW-0472">Membrane</keyword>
<accession>A0ABW8Z9E1</accession>
<sequence length="129" mass="15184">MQNDVANHTVNLNHHHGDRDERNDHHNALCSANAGSCRVAVHRTWFFWSFILIPVLVILGWSQYVSVKGPVPWLGLGNMQQAEHWSDWMRYYVWLQLVWLPANMMIFLIWCALGVRIWNCRRLSRGQCN</sequence>
<evidence type="ECO:0000313" key="3">
    <source>
        <dbReference type="Proteomes" id="UP001629214"/>
    </source>
</evidence>
<dbReference type="RefSeq" id="WP_408167919.1">
    <property type="nucleotide sequence ID" value="NZ_JAQQFR010000006.1"/>
</dbReference>
<keyword evidence="1" id="KW-0812">Transmembrane</keyword>